<dbReference type="EMBL" id="JBHRTA010000030">
    <property type="protein sequence ID" value="MFC3197959.1"/>
    <property type="molecule type" value="Genomic_DNA"/>
</dbReference>
<evidence type="ECO:0000256" key="2">
    <source>
        <dbReference type="ARBA" id="ARBA00022475"/>
    </source>
</evidence>
<feature type="domain" description="ComEC/Rec2-related protein" evidence="7">
    <location>
        <begin position="252"/>
        <end position="520"/>
    </location>
</feature>
<dbReference type="Proteomes" id="UP001595526">
    <property type="component" value="Unassembled WGS sequence"/>
</dbReference>
<evidence type="ECO:0000256" key="3">
    <source>
        <dbReference type="ARBA" id="ARBA00022692"/>
    </source>
</evidence>
<feature type="transmembrane region" description="Helical" evidence="6">
    <location>
        <begin position="273"/>
        <end position="292"/>
    </location>
</feature>
<feature type="transmembrane region" description="Helical" evidence="6">
    <location>
        <begin position="304"/>
        <end position="322"/>
    </location>
</feature>
<dbReference type="PANTHER" id="PTHR30619:SF1">
    <property type="entry name" value="RECOMBINATION PROTEIN 2"/>
    <property type="match status" value="1"/>
</dbReference>
<comment type="subcellular location">
    <subcellularLocation>
        <location evidence="1">Cell membrane</location>
        <topology evidence="1">Multi-pass membrane protein</topology>
    </subcellularLocation>
</comment>
<dbReference type="PANTHER" id="PTHR30619">
    <property type="entry name" value="DNA INTERNALIZATION/COMPETENCE PROTEIN COMEC/REC2"/>
    <property type="match status" value="1"/>
</dbReference>
<dbReference type="InterPro" id="IPR052159">
    <property type="entry name" value="Competence_DNA_uptake"/>
</dbReference>
<name>A0ABV7JIM0_9SPHI</name>
<dbReference type="Pfam" id="PF03772">
    <property type="entry name" value="Competence"/>
    <property type="match status" value="1"/>
</dbReference>
<feature type="transmembrane region" description="Helical" evidence="6">
    <location>
        <begin position="20"/>
        <end position="38"/>
    </location>
</feature>
<keyword evidence="5 6" id="KW-0472">Membrane</keyword>
<proteinExistence type="predicted"/>
<keyword evidence="10" id="KW-1185">Reference proteome</keyword>
<comment type="caution">
    <text evidence="9">The sequence shown here is derived from an EMBL/GenBank/DDBJ whole genome shotgun (WGS) entry which is preliminary data.</text>
</comment>
<evidence type="ECO:0000256" key="5">
    <source>
        <dbReference type="ARBA" id="ARBA00023136"/>
    </source>
</evidence>
<feature type="domain" description="DUF4131" evidence="8">
    <location>
        <begin position="44"/>
        <end position="209"/>
    </location>
</feature>
<organism evidence="9 10">
    <name type="scientific">Parapedobacter deserti</name>
    <dbReference type="NCBI Taxonomy" id="1912957"/>
    <lineage>
        <taxon>Bacteria</taxon>
        <taxon>Pseudomonadati</taxon>
        <taxon>Bacteroidota</taxon>
        <taxon>Sphingobacteriia</taxon>
        <taxon>Sphingobacteriales</taxon>
        <taxon>Sphingobacteriaceae</taxon>
        <taxon>Parapedobacter</taxon>
    </lineage>
</organism>
<evidence type="ECO:0000313" key="10">
    <source>
        <dbReference type="Proteomes" id="UP001595526"/>
    </source>
</evidence>
<evidence type="ECO:0000256" key="1">
    <source>
        <dbReference type="ARBA" id="ARBA00004651"/>
    </source>
</evidence>
<protein>
    <submittedName>
        <fullName evidence="9">ComEC/Rec2 family competence protein</fullName>
    </submittedName>
</protein>
<feature type="transmembrane region" description="Helical" evidence="6">
    <location>
        <begin position="525"/>
        <end position="544"/>
    </location>
</feature>
<evidence type="ECO:0000259" key="8">
    <source>
        <dbReference type="Pfam" id="PF13567"/>
    </source>
</evidence>
<evidence type="ECO:0000313" key="9">
    <source>
        <dbReference type="EMBL" id="MFC3197959.1"/>
    </source>
</evidence>
<reference evidence="10" key="1">
    <citation type="journal article" date="2019" name="Int. J. Syst. Evol. Microbiol.">
        <title>The Global Catalogue of Microorganisms (GCM) 10K type strain sequencing project: providing services to taxonomists for standard genome sequencing and annotation.</title>
        <authorList>
            <consortium name="The Broad Institute Genomics Platform"/>
            <consortium name="The Broad Institute Genome Sequencing Center for Infectious Disease"/>
            <person name="Wu L."/>
            <person name="Ma J."/>
        </authorList>
    </citation>
    <scope>NUCLEOTIDE SEQUENCE [LARGE SCALE GENOMIC DNA]</scope>
    <source>
        <strain evidence="10">KCTC 52416</strain>
    </source>
</reference>
<feature type="transmembrane region" description="Helical" evidence="6">
    <location>
        <begin position="498"/>
        <end position="519"/>
    </location>
</feature>
<feature type="transmembrane region" description="Helical" evidence="6">
    <location>
        <begin position="45"/>
        <end position="64"/>
    </location>
</feature>
<keyword evidence="2" id="KW-1003">Cell membrane</keyword>
<keyword evidence="4 6" id="KW-1133">Transmembrane helix</keyword>
<accession>A0ABV7JIM0</accession>
<sequence length="708" mass="79606">MASNTATNPFRLNHQGHTPFVRFLMALLAGIGTGYLLTPEQSWHTVAWCILIVAMIAFVAIAWYTRLQKYGYYSVLGFAVFFILYALGWISTWQPHPEINRAHFSNSQADALAGYVADEPVERGTRARFPFVVTKVYRQASFEAATGKLMLTVDIGDTALTQSFRYGDELILPSEYREVPPPYNPNEMNYRGYLANRNMWHQAYLRADQLQRLGKGKGNRLIAYALAERQRMVAKFSKYIADRDAFSVACTLILGYRADLSDTLMQAFSNTGTIHVLSVSGMHVVIVFWLLSKLFWWTDRSKRLRVAKFAVLLTGIWSYALLTGFSPSVLRASIMISFVLAAANFDRKNRIYNSIAASAFFLLLYNPKFIAAIGFQLSYLAVLGIVSLLPVLQQVFLVSNRFARPICDYAWMSIAAQVGAGPLAAYHFHQFPLYFLLANLLIVLPATGIMYLGFALLILPSGQLSAWTGKVLEQLISLTNNILLTIEQLPMANIGGLWMAWWQTLLVYLFILAVLLAWVMRSKRWVYGAFGCVAIWVCSSFLSITRHANSAKAIIFNIRHNLAIGLIQDRKVWLYTNLASADDPTIGYSVLPTLASHAAFDTINFIPYDGSYRDKVVYAREGILQFGEMRLMVYDGTTTYSGNLDVDVLLLRNNADVSLKAMSETVRCKMIVLDGSNHDTTINRFNEEAHAAGIPVYVLKNNFAYHLN</sequence>
<evidence type="ECO:0000256" key="4">
    <source>
        <dbReference type="ARBA" id="ARBA00022989"/>
    </source>
</evidence>
<dbReference type="Pfam" id="PF13567">
    <property type="entry name" value="DUF4131"/>
    <property type="match status" value="1"/>
</dbReference>
<feature type="transmembrane region" description="Helical" evidence="6">
    <location>
        <begin position="377"/>
        <end position="397"/>
    </location>
</feature>
<gene>
    <name evidence="9" type="ORF">ACFOET_10070</name>
</gene>
<dbReference type="InterPro" id="IPR004477">
    <property type="entry name" value="ComEC_N"/>
</dbReference>
<keyword evidence="3 6" id="KW-0812">Transmembrane</keyword>
<evidence type="ECO:0000259" key="7">
    <source>
        <dbReference type="Pfam" id="PF03772"/>
    </source>
</evidence>
<dbReference type="InterPro" id="IPR025405">
    <property type="entry name" value="DUF4131"/>
</dbReference>
<feature type="transmembrane region" description="Helical" evidence="6">
    <location>
        <begin position="434"/>
        <end position="459"/>
    </location>
</feature>
<feature type="transmembrane region" description="Helical" evidence="6">
    <location>
        <begin position="70"/>
        <end position="91"/>
    </location>
</feature>
<dbReference type="RefSeq" id="WP_379022148.1">
    <property type="nucleotide sequence ID" value="NZ_JBHRTA010000030.1"/>
</dbReference>
<evidence type="ECO:0000256" key="6">
    <source>
        <dbReference type="SAM" id="Phobius"/>
    </source>
</evidence>
<dbReference type="NCBIfam" id="TIGR00360">
    <property type="entry name" value="ComEC_N-term"/>
    <property type="match status" value="1"/>
</dbReference>